<feature type="compositionally biased region" description="Low complexity" evidence="10">
    <location>
        <begin position="398"/>
        <end position="411"/>
    </location>
</feature>
<evidence type="ECO:0000256" key="3">
    <source>
        <dbReference type="ARBA" id="ARBA00022490"/>
    </source>
</evidence>
<dbReference type="PANTHER" id="PTHR23115">
    <property type="entry name" value="TRANSLATION FACTOR"/>
    <property type="match status" value="1"/>
</dbReference>
<dbReference type="STRING" id="1331196.A0A1B9IK01"/>
<dbReference type="InterPro" id="IPR054696">
    <property type="entry name" value="GTP-eEF1A_C"/>
</dbReference>
<feature type="compositionally biased region" description="Acidic residues" evidence="10">
    <location>
        <begin position="12"/>
        <end position="25"/>
    </location>
</feature>
<dbReference type="EMBL" id="KI669465">
    <property type="protein sequence ID" value="OCF55872.1"/>
    <property type="molecule type" value="Genomic_DNA"/>
</dbReference>
<dbReference type="InterPro" id="IPR009000">
    <property type="entry name" value="Transl_B-barrel_sf"/>
</dbReference>
<evidence type="ECO:0000313" key="13">
    <source>
        <dbReference type="Proteomes" id="UP000092583"/>
    </source>
</evidence>
<name>A0A1B9IK01_9TREE</name>
<dbReference type="Pfam" id="PF08938">
    <property type="entry name" value="HBS1_N"/>
    <property type="match status" value="1"/>
</dbReference>
<feature type="region of interest" description="Disordered" evidence="10">
    <location>
        <begin position="362"/>
        <end position="420"/>
    </location>
</feature>
<dbReference type="CDD" id="cd04093">
    <property type="entry name" value="HBS1_C_III"/>
    <property type="match status" value="1"/>
</dbReference>
<evidence type="ECO:0000313" key="12">
    <source>
        <dbReference type="EMBL" id="OCF55872.1"/>
    </source>
</evidence>
<dbReference type="SUPFAM" id="SSF50447">
    <property type="entry name" value="Translation proteins"/>
    <property type="match status" value="1"/>
</dbReference>
<dbReference type="SUPFAM" id="SSF50465">
    <property type="entry name" value="EF-Tu/eEF-1alpha/eIF2-gamma C-terminal domain"/>
    <property type="match status" value="1"/>
</dbReference>
<keyword evidence="4" id="KW-0547">Nucleotide-binding</keyword>
<protein>
    <submittedName>
        <fullName evidence="12">Elongation factor 1 alpha-like protein</fullName>
    </submittedName>
</protein>
<dbReference type="Pfam" id="PF22594">
    <property type="entry name" value="GTP-eEF1A_C"/>
    <property type="match status" value="1"/>
</dbReference>
<feature type="compositionally biased region" description="Low complexity" evidence="10">
    <location>
        <begin position="105"/>
        <end position="116"/>
    </location>
</feature>
<keyword evidence="12" id="KW-0251">Elongation factor</keyword>
<dbReference type="GO" id="GO:0002184">
    <property type="term" value="P:cytoplasmic translational termination"/>
    <property type="evidence" value="ECO:0007669"/>
    <property type="project" value="UniProtKB-ARBA"/>
</dbReference>
<comment type="catalytic activity">
    <reaction evidence="9">
        <text>GTP + H2O = GDP + phosphate + H(+)</text>
        <dbReference type="Rhea" id="RHEA:19669"/>
        <dbReference type="ChEBI" id="CHEBI:15377"/>
        <dbReference type="ChEBI" id="CHEBI:15378"/>
        <dbReference type="ChEBI" id="CHEBI:37565"/>
        <dbReference type="ChEBI" id="CHEBI:43474"/>
        <dbReference type="ChEBI" id="CHEBI:58189"/>
    </reaction>
    <physiologicalReaction direction="left-to-right" evidence="9">
        <dbReference type="Rhea" id="RHEA:19670"/>
    </physiologicalReaction>
</comment>
<comment type="subcellular location">
    <subcellularLocation>
        <location evidence="1">Cytoplasm</location>
    </subcellularLocation>
</comment>
<organism evidence="12 13">
    <name type="scientific">Kwoniella mangroviensis CBS 10435</name>
    <dbReference type="NCBI Taxonomy" id="1331196"/>
    <lineage>
        <taxon>Eukaryota</taxon>
        <taxon>Fungi</taxon>
        <taxon>Dikarya</taxon>
        <taxon>Basidiomycota</taxon>
        <taxon>Agaricomycotina</taxon>
        <taxon>Tremellomycetes</taxon>
        <taxon>Tremellales</taxon>
        <taxon>Cryptococcaceae</taxon>
        <taxon>Kwoniella</taxon>
    </lineage>
</organism>
<proteinExistence type="inferred from homology"/>
<evidence type="ECO:0000256" key="6">
    <source>
        <dbReference type="ARBA" id="ARBA00022845"/>
    </source>
</evidence>
<dbReference type="Pfam" id="PF00009">
    <property type="entry name" value="GTP_EFTU"/>
    <property type="match status" value="1"/>
</dbReference>
<dbReference type="OrthoDB" id="342024at2759"/>
<dbReference type="Proteomes" id="UP000092583">
    <property type="component" value="Unassembled WGS sequence"/>
</dbReference>
<dbReference type="PROSITE" id="PS51722">
    <property type="entry name" value="G_TR_2"/>
    <property type="match status" value="1"/>
</dbReference>
<reference evidence="13" key="2">
    <citation type="submission" date="2013-12" db="EMBL/GenBank/DDBJ databases">
        <title>Evolution of pathogenesis and genome organization in the Tremellales.</title>
        <authorList>
            <person name="Cuomo C."/>
            <person name="Litvintseva A."/>
            <person name="Heitman J."/>
            <person name="Chen Y."/>
            <person name="Sun S."/>
            <person name="Springer D."/>
            <person name="Dromer F."/>
            <person name="Young S."/>
            <person name="Zeng Q."/>
            <person name="Chapman S."/>
            <person name="Gujja S."/>
            <person name="Saif S."/>
            <person name="Birren B."/>
        </authorList>
    </citation>
    <scope>NUCLEOTIDE SEQUENCE [LARGE SCALE GENOMIC DNA]</scope>
    <source>
        <strain evidence="13">CBS 10435</strain>
    </source>
</reference>
<evidence type="ECO:0000256" key="1">
    <source>
        <dbReference type="ARBA" id="ARBA00004496"/>
    </source>
</evidence>
<dbReference type="GO" id="GO:0005525">
    <property type="term" value="F:GTP binding"/>
    <property type="evidence" value="ECO:0007669"/>
    <property type="project" value="UniProtKB-KW"/>
</dbReference>
<dbReference type="PROSITE" id="PS00301">
    <property type="entry name" value="G_TR_1"/>
    <property type="match status" value="1"/>
</dbReference>
<reference evidence="12 13" key="1">
    <citation type="submission" date="2013-07" db="EMBL/GenBank/DDBJ databases">
        <title>The Genome Sequence of Kwoniella mangroviensis CBS10435.</title>
        <authorList>
            <consortium name="The Broad Institute Genome Sequencing Platform"/>
            <person name="Cuomo C."/>
            <person name="Litvintseva A."/>
            <person name="Chen Y."/>
            <person name="Heitman J."/>
            <person name="Sun S."/>
            <person name="Springer D."/>
            <person name="Dromer F."/>
            <person name="Young S.K."/>
            <person name="Zeng Q."/>
            <person name="Gargeya S."/>
            <person name="Fitzgerald M."/>
            <person name="Abouelleil A."/>
            <person name="Alvarado L."/>
            <person name="Berlin A.M."/>
            <person name="Chapman S.B."/>
            <person name="Dewar J."/>
            <person name="Goldberg J."/>
            <person name="Griggs A."/>
            <person name="Gujja S."/>
            <person name="Hansen M."/>
            <person name="Howarth C."/>
            <person name="Imamovic A."/>
            <person name="Larimer J."/>
            <person name="McCowan C."/>
            <person name="Murphy C."/>
            <person name="Pearson M."/>
            <person name="Priest M."/>
            <person name="Roberts A."/>
            <person name="Saif S."/>
            <person name="Shea T."/>
            <person name="Sykes S."/>
            <person name="Wortman J."/>
            <person name="Nusbaum C."/>
            <person name="Birren B."/>
        </authorList>
    </citation>
    <scope>NUCLEOTIDE SEQUENCE [LARGE SCALE GENOMIC DNA]</scope>
    <source>
        <strain evidence="12 13">CBS 10435</strain>
    </source>
</reference>
<dbReference type="InterPro" id="IPR000795">
    <property type="entry name" value="T_Tr_GTP-bd_dom"/>
</dbReference>
<dbReference type="PRINTS" id="PR00315">
    <property type="entry name" value="ELONGATNFCT"/>
</dbReference>
<dbReference type="FunFam" id="3.40.50.300:FF:001277">
    <property type="entry name" value="Elongation factor 1 alpha-like protein"/>
    <property type="match status" value="1"/>
</dbReference>
<keyword evidence="8" id="KW-0342">GTP-binding</keyword>
<evidence type="ECO:0000256" key="7">
    <source>
        <dbReference type="ARBA" id="ARBA00022917"/>
    </source>
</evidence>
<dbReference type="GO" id="GO:0003924">
    <property type="term" value="F:GTPase activity"/>
    <property type="evidence" value="ECO:0007669"/>
    <property type="project" value="InterPro"/>
</dbReference>
<sequence>MSRHRFVRNMDLDDEMNEEEEEGYSQEEQAQMASAMPVARNALKDIKPPISDDAIADSLWHYWFDVEKAVHWLRQDHEKKGEAPHPSLRPTPKEQPRRRPKNLFSSKPSSSSSSDSPQPPLTALQRLSLSRKQATSSSPSSSPAPTATAVSSNENGAKPMSKLALLAQKRKEAAAAAAGQSAENPLRTPTKSPSSSTPASGTQSPNSDTASKPSSKLAQKMAAARAAREESAAKAAPTPLSEDTMAIDEPNSTSTVQDDLDIFSAFTVPQTHKSHSSSSSPSTFFSILTSTSSADQSKTDMEITNLHVPLATDISALTKRFEEAFAESPDEVVLRKRQGRAVMVKCRIERYTFGLRSAKAASVSQKSASLPGKPRTQTGTTPKSKLQPKTQPNSPVNSTSKAGSSGTSTPTNKGSGSKSPLTVAQQDLAGLHLDQEVDLEVEKEKYKESAALSMKTEELIAKVRKEEEESGKKNISMIVVGHVDAGKSTLMGRLLYDIGELSEKEKTANERGSKKIGKGSFAFAWGLDALGDERDRGVTIDIATTHFTTPHRNYTLLDAPGHRDFIPAMISGAAQADVALMVVDGSPGEFEAGFERGGQTREHAWLVRSLGVKEIIVGINKMDLVSWSQDRYEEIVEALKPFLLSAGFASAKTTFMPLAAMEGINILENDVEELKEWYDGPTLINALDKVEVPSRPYESPLRIPVSNVFKGQTAVASGVAVSGRLCSGVVQVGDRLRAIPGDEVATVRTIEVDEDSAPYAVSGQNVTLYLSGIDSINLSIGTILCPTSLPVPLVSKFTTQILVFDLQSPIIIGTSVELFHHSVNLPATISRLINVLEKGQVTKKNPRVLQKGMTATIEITLRSTSNNNARIPIETSQQNKEMGRVLIRRNGETIAAGVVTELLG</sequence>
<evidence type="ECO:0000256" key="10">
    <source>
        <dbReference type="SAM" id="MobiDB-lite"/>
    </source>
</evidence>
<keyword evidence="5" id="KW-0378">Hydrolase</keyword>
<feature type="compositionally biased region" description="Polar residues" evidence="10">
    <location>
        <begin position="206"/>
        <end position="217"/>
    </location>
</feature>
<dbReference type="GO" id="GO:0003746">
    <property type="term" value="F:translation elongation factor activity"/>
    <property type="evidence" value="ECO:0007669"/>
    <property type="project" value="UniProtKB-KW"/>
</dbReference>
<feature type="compositionally biased region" description="Polar residues" evidence="10">
    <location>
        <begin position="375"/>
        <end position="397"/>
    </location>
</feature>
<evidence type="ECO:0000259" key="11">
    <source>
        <dbReference type="PROSITE" id="PS51722"/>
    </source>
</evidence>
<evidence type="ECO:0000256" key="8">
    <source>
        <dbReference type="ARBA" id="ARBA00023134"/>
    </source>
</evidence>
<comment type="similarity">
    <text evidence="2">Belongs to the TRAFAC class translation factor GTPase superfamily. Classic translation factor GTPase family. EF-Tu/EF-1A subfamily.</text>
</comment>
<dbReference type="AlphaFoldDB" id="A0A1B9IK01"/>
<feature type="compositionally biased region" description="Low complexity" evidence="10">
    <location>
        <begin position="134"/>
        <end position="152"/>
    </location>
</feature>
<dbReference type="FunFam" id="2.40.30.10:FF:000107">
    <property type="entry name" value="Related to translation elongation factor HBS1"/>
    <property type="match status" value="1"/>
</dbReference>
<dbReference type="InterPro" id="IPR015033">
    <property type="entry name" value="HBS1-like_N"/>
</dbReference>
<evidence type="ECO:0000256" key="4">
    <source>
        <dbReference type="ARBA" id="ARBA00022741"/>
    </source>
</evidence>
<dbReference type="CDD" id="cd01883">
    <property type="entry name" value="EF1_alpha"/>
    <property type="match status" value="1"/>
</dbReference>
<keyword evidence="3" id="KW-0963">Cytoplasm</keyword>
<dbReference type="InterPro" id="IPR031157">
    <property type="entry name" value="G_TR_CS"/>
</dbReference>
<evidence type="ECO:0000256" key="2">
    <source>
        <dbReference type="ARBA" id="ARBA00007249"/>
    </source>
</evidence>
<dbReference type="CDD" id="cd16267">
    <property type="entry name" value="HBS1-like_II"/>
    <property type="match status" value="1"/>
</dbReference>
<keyword evidence="13" id="KW-1185">Reference proteome</keyword>
<dbReference type="SUPFAM" id="SSF52540">
    <property type="entry name" value="P-loop containing nucleoside triphosphate hydrolases"/>
    <property type="match status" value="1"/>
</dbReference>
<dbReference type="FunFam" id="2.40.30.10:FF:000020">
    <property type="entry name" value="Translation elongation factor EF-1"/>
    <property type="match status" value="1"/>
</dbReference>
<keyword evidence="7" id="KW-0648">Protein biosynthesis</keyword>
<dbReference type="GO" id="GO:0005829">
    <property type="term" value="C:cytosol"/>
    <property type="evidence" value="ECO:0007669"/>
    <property type="project" value="GOC"/>
</dbReference>
<feature type="compositionally biased region" description="Low complexity" evidence="10">
    <location>
        <begin position="188"/>
        <end position="205"/>
    </location>
</feature>
<dbReference type="Gene3D" id="2.40.30.10">
    <property type="entry name" value="Translation factors"/>
    <property type="match status" value="2"/>
</dbReference>
<evidence type="ECO:0000256" key="9">
    <source>
        <dbReference type="ARBA" id="ARBA00049117"/>
    </source>
</evidence>
<dbReference type="InterPro" id="IPR009001">
    <property type="entry name" value="Transl_elong_EF1A/Init_IF2_C"/>
</dbReference>
<dbReference type="Gene3D" id="3.40.50.300">
    <property type="entry name" value="P-loop containing nucleotide triphosphate hydrolases"/>
    <property type="match status" value="1"/>
</dbReference>
<feature type="region of interest" description="Disordered" evidence="10">
    <location>
        <begin position="77"/>
        <end position="254"/>
    </location>
</feature>
<gene>
    <name evidence="12" type="ORF">L486_06628</name>
</gene>
<dbReference type="InterPro" id="IPR050100">
    <property type="entry name" value="TRAFAC_GTPase_members"/>
</dbReference>
<feature type="region of interest" description="Disordered" evidence="10">
    <location>
        <begin position="1"/>
        <end position="36"/>
    </location>
</feature>
<feature type="domain" description="Tr-type G" evidence="11">
    <location>
        <begin position="472"/>
        <end position="697"/>
    </location>
</feature>
<accession>A0A1B9IK01</accession>
<dbReference type="GO" id="GO:0006417">
    <property type="term" value="P:regulation of translation"/>
    <property type="evidence" value="ECO:0007669"/>
    <property type="project" value="UniProtKB-KW"/>
</dbReference>
<keyword evidence="6" id="KW-0810">Translation regulation</keyword>
<dbReference type="InterPro" id="IPR027417">
    <property type="entry name" value="P-loop_NTPase"/>
</dbReference>
<evidence type="ECO:0000256" key="5">
    <source>
        <dbReference type="ARBA" id="ARBA00022801"/>
    </source>
</evidence>